<name>A0A543BP70_9MICO</name>
<dbReference type="InterPro" id="IPR039121">
    <property type="entry name" value="NUDT19"/>
</dbReference>
<dbReference type="GO" id="GO:0046872">
    <property type="term" value="F:metal ion binding"/>
    <property type="evidence" value="ECO:0007669"/>
    <property type="project" value="UniProtKB-KW"/>
</dbReference>
<comment type="cofactor">
    <cofactor evidence="1">
        <name>Mn(2+)</name>
        <dbReference type="ChEBI" id="CHEBI:29035"/>
    </cofactor>
</comment>
<dbReference type="PROSITE" id="PS51462">
    <property type="entry name" value="NUDIX"/>
    <property type="match status" value="1"/>
</dbReference>
<reference evidence="8 9" key="1">
    <citation type="submission" date="2019-06" db="EMBL/GenBank/DDBJ databases">
        <title>Sequencing the genomes of 1000 actinobacteria strains.</title>
        <authorList>
            <person name="Klenk H.-P."/>
        </authorList>
    </citation>
    <scope>NUCLEOTIDE SEQUENCE [LARGE SCALE GENOMIC DNA]</scope>
    <source>
        <strain evidence="8 9">DSM 20169</strain>
    </source>
</reference>
<keyword evidence="3" id="KW-0479">Metal-binding</keyword>
<feature type="domain" description="Nudix hydrolase" evidence="7">
    <location>
        <begin position="7"/>
        <end position="148"/>
    </location>
</feature>
<proteinExistence type="predicted"/>
<comment type="cofactor">
    <cofactor evidence="2">
        <name>Mg(2+)</name>
        <dbReference type="ChEBI" id="CHEBI:18420"/>
    </cofactor>
</comment>
<gene>
    <name evidence="8" type="ORF">FB560_2250</name>
</gene>
<dbReference type="AlphaFoldDB" id="A0A543BP70"/>
<dbReference type="InterPro" id="IPR000086">
    <property type="entry name" value="NUDIX_hydrolase_dom"/>
</dbReference>
<dbReference type="Proteomes" id="UP000317209">
    <property type="component" value="Unassembled WGS sequence"/>
</dbReference>
<evidence type="ECO:0000313" key="8">
    <source>
        <dbReference type="EMBL" id="TQL86588.1"/>
    </source>
</evidence>
<evidence type="ECO:0000259" key="7">
    <source>
        <dbReference type="PROSITE" id="PS51462"/>
    </source>
</evidence>
<dbReference type="PANTHER" id="PTHR12318:SF0">
    <property type="entry name" value="ACYL-COENZYME A DIPHOSPHATASE NUDT19"/>
    <property type="match status" value="1"/>
</dbReference>
<sequence length="201" mass="22067">MSDPEESLPVAGTVILLRPAVSGIEVLLMRRPDRGSFAGAWVFPGGKVEDVDRRPGAPEIEDARRAGIRETFEEVGLDVDELVVLSQWQPPREAPTRIRTWFFLATAADQQPSPSVDEVSEIEWVSPAVALERHGAGAWVLFPPTWVTLHRLVACDDVESALASAGTAELFQTRVQDAGRAFEWAQGRLDASHLPWTFVSA</sequence>
<dbReference type="InterPro" id="IPR015797">
    <property type="entry name" value="NUDIX_hydrolase-like_dom_sf"/>
</dbReference>
<dbReference type="Pfam" id="PF00293">
    <property type="entry name" value="NUDIX"/>
    <property type="match status" value="1"/>
</dbReference>
<evidence type="ECO:0000256" key="5">
    <source>
        <dbReference type="ARBA" id="ARBA00022842"/>
    </source>
</evidence>
<accession>A0A543BP70</accession>
<evidence type="ECO:0000256" key="2">
    <source>
        <dbReference type="ARBA" id="ARBA00001946"/>
    </source>
</evidence>
<dbReference type="CDD" id="cd18870">
    <property type="entry name" value="NUDIX_AcylCoAdiphos_Nudt19"/>
    <property type="match status" value="1"/>
</dbReference>
<dbReference type="Gene3D" id="3.90.79.10">
    <property type="entry name" value="Nucleoside Triphosphate Pyrophosphohydrolase"/>
    <property type="match status" value="2"/>
</dbReference>
<organism evidence="8 9">
    <name type="scientific">Microbacterium saperdae</name>
    <dbReference type="NCBI Taxonomy" id="69368"/>
    <lineage>
        <taxon>Bacteria</taxon>
        <taxon>Bacillati</taxon>
        <taxon>Actinomycetota</taxon>
        <taxon>Actinomycetes</taxon>
        <taxon>Micrococcales</taxon>
        <taxon>Microbacteriaceae</taxon>
        <taxon>Microbacterium</taxon>
    </lineage>
</organism>
<keyword evidence="9" id="KW-1185">Reference proteome</keyword>
<dbReference type="GO" id="GO:0016818">
    <property type="term" value="F:hydrolase activity, acting on acid anhydrides, in phosphorus-containing anhydrides"/>
    <property type="evidence" value="ECO:0007669"/>
    <property type="project" value="InterPro"/>
</dbReference>
<dbReference type="PANTHER" id="PTHR12318">
    <property type="entry name" value="TESTOSTERONE-REGULATED PROTEIN RP2"/>
    <property type="match status" value="1"/>
</dbReference>
<comment type="caution">
    <text evidence="8">The sequence shown here is derived from an EMBL/GenBank/DDBJ whole genome shotgun (WGS) entry which is preliminary data.</text>
</comment>
<protein>
    <submittedName>
        <fullName evidence="8">NUDIX domain-containing protein</fullName>
    </submittedName>
</protein>
<dbReference type="SUPFAM" id="SSF55811">
    <property type="entry name" value="Nudix"/>
    <property type="match status" value="1"/>
</dbReference>
<keyword evidence="5" id="KW-0460">Magnesium</keyword>
<dbReference type="OrthoDB" id="7183442at2"/>
<evidence type="ECO:0000313" key="9">
    <source>
        <dbReference type="Proteomes" id="UP000317209"/>
    </source>
</evidence>
<evidence type="ECO:0000256" key="3">
    <source>
        <dbReference type="ARBA" id="ARBA00022723"/>
    </source>
</evidence>
<keyword evidence="4" id="KW-0378">Hydrolase</keyword>
<evidence type="ECO:0000256" key="1">
    <source>
        <dbReference type="ARBA" id="ARBA00001936"/>
    </source>
</evidence>
<dbReference type="RefSeq" id="WP_141872429.1">
    <property type="nucleotide sequence ID" value="NZ_VFOX01000001.1"/>
</dbReference>
<evidence type="ECO:0000256" key="4">
    <source>
        <dbReference type="ARBA" id="ARBA00022801"/>
    </source>
</evidence>
<evidence type="ECO:0000256" key="6">
    <source>
        <dbReference type="ARBA" id="ARBA00023211"/>
    </source>
</evidence>
<keyword evidence="6" id="KW-0464">Manganese</keyword>
<dbReference type="EMBL" id="VFOX01000001">
    <property type="protein sequence ID" value="TQL86588.1"/>
    <property type="molecule type" value="Genomic_DNA"/>
</dbReference>